<dbReference type="Proteomes" id="UP001210865">
    <property type="component" value="Chromosome"/>
</dbReference>
<dbReference type="EC" id="2.7.7.65" evidence="1"/>
<dbReference type="InterPro" id="IPR029787">
    <property type="entry name" value="Nucleotide_cyclase"/>
</dbReference>
<dbReference type="InterPro" id="IPR050469">
    <property type="entry name" value="Diguanylate_Cyclase"/>
</dbReference>
<evidence type="ECO:0000256" key="2">
    <source>
        <dbReference type="ARBA" id="ARBA00034247"/>
    </source>
</evidence>
<dbReference type="PROSITE" id="PS50887">
    <property type="entry name" value="GGDEF"/>
    <property type="match status" value="1"/>
</dbReference>
<dbReference type="CDD" id="cd12915">
    <property type="entry name" value="PDC2_DGC_like"/>
    <property type="match status" value="1"/>
</dbReference>
<sequence length="468" mass="50601">MLLLVGFGLWQALEDAWYEAGASSRNLVAALARSVATNVGLADRAIQNARAGLALTDLAAYPRDVRQFILFGKGRASPYVDRVFVLDVHGHLAAESSGTISPGADFSDRSYFRYWRLHDDDTPYLSAPLLSRFLNGSETVVLSRRVDHDGLFAGIVAVTMPLKALQPTVEMVSPGAKGAINIFALDGTVLARNPAIRAGADHNIAGTPTFERIKRDVRGSFVGRSAVDGEQRLYTFDRAGSFPLIVDVAVSTDAILKPWWHRALPPIFATLALCAGVIALAMLFQRELLRREHVEAELAGLAATDALTGLSNRRSFDAALEREWRRASRTGSPLSVLMIDVDHFKAYNDYYGHVAGDKALRQIADLIAAAARRDADQAARLGGEEFALLLPDTDMSGATSCATRLLGLLQDEQLEHRQAPAGIISVSIGVSGRIAGIDNVQDLMLSADKALYRAKAGGRARFYGEGEE</sequence>
<dbReference type="Gene3D" id="3.30.70.270">
    <property type="match status" value="1"/>
</dbReference>
<reference evidence="4 5" key="1">
    <citation type="submission" date="2022-12" db="EMBL/GenBank/DDBJ databases">
        <title>Sphingomonas abieness sp. nov., an endophytic bacterium isolated from Abies koreana.</title>
        <authorList>
            <person name="Jiang L."/>
            <person name="Lee J."/>
        </authorList>
    </citation>
    <scope>NUCLEOTIDE SEQUENCE [LARGE SCALE GENOMIC DNA]</scope>
    <source>
        <strain evidence="5">PAMB 00755</strain>
    </source>
</reference>
<organism evidence="4 5">
    <name type="scientific">Sphingomonas abietis</name>
    <dbReference type="NCBI Taxonomy" id="3012344"/>
    <lineage>
        <taxon>Bacteria</taxon>
        <taxon>Pseudomonadati</taxon>
        <taxon>Pseudomonadota</taxon>
        <taxon>Alphaproteobacteria</taxon>
        <taxon>Sphingomonadales</taxon>
        <taxon>Sphingomonadaceae</taxon>
        <taxon>Sphingomonas</taxon>
    </lineage>
</organism>
<dbReference type="NCBIfam" id="TIGR00254">
    <property type="entry name" value="GGDEF"/>
    <property type="match status" value="1"/>
</dbReference>
<keyword evidence="4" id="KW-0548">Nucleotidyltransferase</keyword>
<dbReference type="Gene3D" id="3.30.450.20">
    <property type="entry name" value="PAS domain"/>
    <property type="match status" value="2"/>
</dbReference>
<feature type="domain" description="GGDEF" evidence="3">
    <location>
        <begin position="332"/>
        <end position="467"/>
    </location>
</feature>
<dbReference type="EMBL" id="CP115174">
    <property type="protein sequence ID" value="WBO24379.1"/>
    <property type="molecule type" value="Genomic_DNA"/>
</dbReference>
<dbReference type="InterPro" id="IPR000160">
    <property type="entry name" value="GGDEF_dom"/>
</dbReference>
<comment type="catalytic activity">
    <reaction evidence="2">
        <text>2 GTP = 3',3'-c-di-GMP + 2 diphosphate</text>
        <dbReference type="Rhea" id="RHEA:24898"/>
        <dbReference type="ChEBI" id="CHEBI:33019"/>
        <dbReference type="ChEBI" id="CHEBI:37565"/>
        <dbReference type="ChEBI" id="CHEBI:58805"/>
        <dbReference type="EC" id="2.7.7.65"/>
    </reaction>
</comment>
<evidence type="ECO:0000256" key="1">
    <source>
        <dbReference type="ARBA" id="ARBA00012528"/>
    </source>
</evidence>
<dbReference type="InterPro" id="IPR043128">
    <property type="entry name" value="Rev_trsase/Diguanyl_cyclase"/>
</dbReference>
<evidence type="ECO:0000313" key="4">
    <source>
        <dbReference type="EMBL" id="WBO24379.1"/>
    </source>
</evidence>
<dbReference type="GO" id="GO:0052621">
    <property type="term" value="F:diguanylate cyclase activity"/>
    <property type="evidence" value="ECO:0007669"/>
    <property type="project" value="UniProtKB-EC"/>
</dbReference>
<dbReference type="PANTHER" id="PTHR45138:SF9">
    <property type="entry name" value="DIGUANYLATE CYCLASE DGCM-RELATED"/>
    <property type="match status" value="1"/>
</dbReference>
<name>A0ABY7NS61_9SPHN</name>
<keyword evidence="5" id="KW-1185">Reference proteome</keyword>
<evidence type="ECO:0000313" key="5">
    <source>
        <dbReference type="Proteomes" id="UP001210865"/>
    </source>
</evidence>
<proteinExistence type="predicted"/>
<dbReference type="Pfam" id="PF22588">
    <property type="entry name" value="dCache_1_like"/>
    <property type="match status" value="1"/>
</dbReference>
<dbReference type="CDD" id="cd12914">
    <property type="entry name" value="PDC1_DGC_like"/>
    <property type="match status" value="1"/>
</dbReference>
<accession>A0ABY7NS61</accession>
<protein>
    <recommendedName>
        <fullName evidence="1">diguanylate cyclase</fullName>
        <ecNumber evidence="1">2.7.7.65</ecNumber>
    </recommendedName>
</protein>
<keyword evidence="4" id="KW-0808">Transferase</keyword>
<gene>
    <name evidence="4" type="ORF">PBT88_09890</name>
</gene>
<dbReference type="PANTHER" id="PTHR45138">
    <property type="entry name" value="REGULATORY COMPONENTS OF SENSORY TRANSDUCTION SYSTEM"/>
    <property type="match status" value="1"/>
</dbReference>
<dbReference type="RefSeq" id="WP_270079005.1">
    <property type="nucleotide sequence ID" value="NZ_CP115174.1"/>
</dbReference>
<dbReference type="CDD" id="cd01949">
    <property type="entry name" value="GGDEF"/>
    <property type="match status" value="1"/>
</dbReference>
<dbReference type="SMART" id="SM00267">
    <property type="entry name" value="GGDEF"/>
    <property type="match status" value="1"/>
</dbReference>
<dbReference type="InterPro" id="IPR054327">
    <property type="entry name" value="His-kinase-like_sensor"/>
</dbReference>
<evidence type="ECO:0000259" key="3">
    <source>
        <dbReference type="PROSITE" id="PS50887"/>
    </source>
</evidence>
<dbReference type="Pfam" id="PF00990">
    <property type="entry name" value="GGDEF"/>
    <property type="match status" value="1"/>
</dbReference>
<dbReference type="SUPFAM" id="SSF55073">
    <property type="entry name" value="Nucleotide cyclase"/>
    <property type="match status" value="1"/>
</dbReference>